<evidence type="ECO:0000313" key="2">
    <source>
        <dbReference type="Proteomes" id="UP001231649"/>
    </source>
</evidence>
<keyword evidence="2" id="KW-1185">Reference proteome</keyword>
<dbReference type="EMBL" id="CM056781">
    <property type="protein sequence ID" value="KAJ8734874.1"/>
    <property type="molecule type" value="Genomic_DNA"/>
</dbReference>
<sequence>MKCVTSVVVLTLTVGIGTFGAEVLPKNCVESQLLDLLSAWRKGGLSSQLPSLEAIPIPSVDGMYEGFGIKIRYRTGDMKLAGVTNFTVEELSVSATDLRASTTLQFPLLTLTADNYSLKGRAYVMYSLKGSGFMKVTFQNVKVTVGTQLVPKGAAIQVDDVILSFSVTRIQVDLADSSWPINKVLNTSAMQIVEQYRSDLVTVAKGMLKQVINDYLVTTTSSQLLDIAGKDYCTSSLPTTLILS</sequence>
<organism evidence="1 2">
    <name type="scientific">Mythimna loreyi</name>
    <dbReference type="NCBI Taxonomy" id="667449"/>
    <lineage>
        <taxon>Eukaryota</taxon>
        <taxon>Metazoa</taxon>
        <taxon>Ecdysozoa</taxon>
        <taxon>Arthropoda</taxon>
        <taxon>Hexapoda</taxon>
        <taxon>Insecta</taxon>
        <taxon>Pterygota</taxon>
        <taxon>Neoptera</taxon>
        <taxon>Endopterygota</taxon>
        <taxon>Lepidoptera</taxon>
        <taxon>Glossata</taxon>
        <taxon>Ditrysia</taxon>
        <taxon>Noctuoidea</taxon>
        <taxon>Noctuidae</taxon>
        <taxon>Noctuinae</taxon>
        <taxon>Hadenini</taxon>
        <taxon>Mythimna</taxon>
    </lineage>
</organism>
<gene>
    <name evidence="1" type="ORF">PYW08_014124</name>
</gene>
<proteinExistence type="predicted"/>
<protein>
    <submittedName>
        <fullName evidence="1">Uncharacterized protein</fullName>
    </submittedName>
</protein>
<accession>A0ACC2R9A2</accession>
<evidence type="ECO:0000313" key="1">
    <source>
        <dbReference type="EMBL" id="KAJ8734874.1"/>
    </source>
</evidence>
<name>A0ACC2R9A2_9NEOP</name>
<dbReference type="Proteomes" id="UP001231649">
    <property type="component" value="Chromosome 5"/>
</dbReference>
<comment type="caution">
    <text evidence="1">The sequence shown here is derived from an EMBL/GenBank/DDBJ whole genome shotgun (WGS) entry which is preliminary data.</text>
</comment>
<reference evidence="1" key="1">
    <citation type="submission" date="2023-03" db="EMBL/GenBank/DDBJ databases">
        <title>Chromosome-level genomes of two armyworms, Mythimna separata and Mythimna loreyi, provide insights into the biosynthesis and reception of sex pheromones.</title>
        <authorList>
            <person name="Zhao H."/>
        </authorList>
    </citation>
    <scope>NUCLEOTIDE SEQUENCE</scope>
    <source>
        <strain evidence="1">BeijingLab</strain>
    </source>
</reference>